<accession>E3LZE2</accession>
<evidence type="ECO:0000313" key="2">
    <source>
        <dbReference type="Proteomes" id="UP000008281"/>
    </source>
</evidence>
<dbReference type="Proteomes" id="UP000008281">
    <property type="component" value="Unassembled WGS sequence"/>
</dbReference>
<dbReference type="HOGENOM" id="CLU_1062599_0_0_1"/>
<evidence type="ECO:0000313" key="1">
    <source>
        <dbReference type="EMBL" id="EFO86556.1"/>
    </source>
</evidence>
<proteinExistence type="predicted"/>
<gene>
    <name evidence="1" type="ORF">CRE_04607</name>
</gene>
<reference evidence="1" key="1">
    <citation type="submission" date="2007-07" db="EMBL/GenBank/DDBJ databases">
        <title>PCAP assembly of the Caenorhabditis remanei genome.</title>
        <authorList>
            <consortium name="The Caenorhabditis remanei Sequencing Consortium"/>
            <person name="Wilson R.K."/>
        </authorList>
    </citation>
    <scope>NUCLEOTIDE SEQUENCE [LARGE SCALE GENOMIC DNA]</scope>
    <source>
        <strain evidence="1">PB4641</strain>
    </source>
</reference>
<dbReference type="AlphaFoldDB" id="E3LZE2"/>
<protein>
    <submittedName>
        <fullName evidence="1">Uncharacterized protein</fullName>
    </submittedName>
</protein>
<keyword evidence="2" id="KW-1185">Reference proteome</keyword>
<dbReference type="InParanoid" id="E3LZE2"/>
<sequence>MSFDTLEGWILTQDSDIRHLMSLDSLEVWILTQDSDIRHLMSFDTLEGWILTQDSDIRHLMSLDSLEVWILTQDSDIRHLMSFDTLEVWILTQDSDIRHLMSFDTLEVWILTQDLTFPPYRHICPHRVNQYFISIIFVRIYITKNFEKYIFVLHIDRNLLLETEKVLEYNMYSRRYVHALSASLHVSVSRGDLRLLNFSVAIRVSSSIPPASIHSSDPLNQYCNEGQENREGSWRPTGHRKNCCCWWPRIPVREHLPLDVEN</sequence>
<dbReference type="EMBL" id="DS268419">
    <property type="protein sequence ID" value="EFO86556.1"/>
    <property type="molecule type" value="Genomic_DNA"/>
</dbReference>
<dbReference type="STRING" id="31234.E3LZE2"/>
<dbReference type="eggNOG" id="ENOG502R9P3">
    <property type="taxonomic scope" value="Eukaryota"/>
</dbReference>
<name>E3LZE2_CAERE</name>
<organism evidence="2">
    <name type="scientific">Caenorhabditis remanei</name>
    <name type="common">Caenorhabditis vulgaris</name>
    <dbReference type="NCBI Taxonomy" id="31234"/>
    <lineage>
        <taxon>Eukaryota</taxon>
        <taxon>Metazoa</taxon>
        <taxon>Ecdysozoa</taxon>
        <taxon>Nematoda</taxon>
        <taxon>Chromadorea</taxon>
        <taxon>Rhabditida</taxon>
        <taxon>Rhabditina</taxon>
        <taxon>Rhabditomorpha</taxon>
        <taxon>Rhabditoidea</taxon>
        <taxon>Rhabditidae</taxon>
        <taxon>Peloderinae</taxon>
        <taxon>Caenorhabditis</taxon>
    </lineage>
</organism>